<dbReference type="CDD" id="cd05333">
    <property type="entry name" value="BKR_SDR_c"/>
    <property type="match status" value="1"/>
</dbReference>
<dbReference type="PANTHER" id="PTHR42879:SF2">
    <property type="entry name" value="3-OXOACYL-[ACYL-CARRIER-PROTEIN] REDUCTASE FABG"/>
    <property type="match status" value="1"/>
</dbReference>
<dbReference type="FunFam" id="3.40.50.720:FF:000115">
    <property type="entry name" value="3-oxoacyl-[acyl-carrier-protein] reductase FabG"/>
    <property type="match status" value="1"/>
</dbReference>
<dbReference type="GO" id="GO:0006633">
    <property type="term" value="P:fatty acid biosynthetic process"/>
    <property type="evidence" value="ECO:0007669"/>
    <property type="project" value="UniProtKB-UniPathway"/>
</dbReference>
<comment type="pathway">
    <text evidence="1 9">Lipid metabolism; fatty acid biosynthesis.</text>
</comment>
<gene>
    <name evidence="11" type="ORF">EDC14_104336</name>
</gene>
<dbReference type="PRINTS" id="PR00080">
    <property type="entry name" value="SDRFAMILY"/>
</dbReference>
<dbReference type="InterPro" id="IPR050259">
    <property type="entry name" value="SDR"/>
</dbReference>
<keyword evidence="4 8" id="KW-0521">NADP</keyword>
<keyword evidence="9" id="KW-0444">Lipid biosynthesis</keyword>
<dbReference type="NCBIfam" id="TIGR01830">
    <property type="entry name" value="3oxo_ACP_reduc"/>
    <property type="match status" value="1"/>
</dbReference>
<dbReference type="InterPro" id="IPR020904">
    <property type="entry name" value="Sc_DH/Rdtase_CS"/>
</dbReference>
<proteinExistence type="inferred from homology"/>
<evidence type="ECO:0000259" key="10">
    <source>
        <dbReference type="SMART" id="SM00822"/>
    </source>
</evidence>
<comment type="function">
    <text evidence="9">Catalyzes the NADPH-dependent reduction of beta-ketoacyl-ACP substrates to beta-hydroxyacyl-ACP products, the first reductive step in the elongation cycle of fatty acid biosynthesis.</text>
</comment>
<evidence type="ECO:0000256" key="1">
    <source>
        <dbReference type="ARBA" id="ARBA00005194"/>
    </source>
</evidence>
<keyword evidence="9" id="KW-0276">Fatty acid metabolism</keyword>
<dbReference type="SUPFAM" id="SSF51735">
    <property type="entry name" value="NAD(P)-binding Rossmann-fold domains"/>
    <property type="match status" value="1"/>
</dbReference>
<evidence type="ECO:0000256" key="2">
    <source>
        <dbReference type="ARBA" id="ARBA00006484"/>
    </source>
</evidence>
<dbReference type="OrthoDB" id="125587at2"/>
<feature type="binding site" evidence="8">
    <location>
        <begin position="12"/>
        <end position="15"/>
    </location>
    <ligand>
        <name>NADP(+)</name>
        <dbReference type="ChEBI" id="CHEBI:58349"/>
    </ligand>
</feature>
<evidence type="ECO:0000256" key="8">
    <source>
        <dbReference type="PIRSR" id="PIRSR611284-2"/>
    </source>
</evidence>
<dbReference type="PANTHER" id="PTHR42879">
    <property type="entry name" value="3-OXOACYL-(ACYL-CARRIER-PROTEIN) REDUCTASE"/>
    <property type="match status" value="1"/>
</dbReference>
<dbReference type="Gene3D" id="3.40.50.720">
    <property type="entry name" value="NAD(P)-binding Rossmann-like Domain"/>
    <property type="match status" value="1"/>
</dbReference>
<feature type="active site" description="Proton acceptor" evidence="7">
    <location>
        <position position="153"/>
    </location>
</feature>
<evidence type="ECO:0000256" key="3">
    <source>
        <dbReference type="ARBA" id="ARBA00012948"/>
    </source>
</evidence>
<evidence type="ECO:0000256" key="6">
    <source>
        <dbReference type="ARBA" id="ARBA00048508"/>
    </source>
</evidence>
<feature type="binding site" evidence="8">
    <location>
        <position position="186"/>
    </location>
    <ligand>
        <name>NADP(+)</name>
        <dbReference type="ChEBI" id="CHEBI:58349"/>
    </ligand>
</feature>
<evidence type="ECO:0000256" key="9">
    <source>
        <dbReference type="RuleBase" id="RU366074"/>
    </source>
</evidence>
<keyword evidence="9" id="KW-0443">Lipid metabolism</keyword>
<dbReference type="NCBIfam" id="NF009466">
    <property type="entry name" value="PRK12826.1-2"/>
    <property type="match status" value="1"/>
</dbReference>
<dbReference type="UniPathway" id="UPA00094"/>
<dbReference type="InterPro" id="IPR057326">
    <property type="entry name" value="KR_dom"/>
</dbReference>
<feature type="binding site" evidence="8">
    <location>
        <begin position="153"/>
        <end position="157"/>
    </location>
    <ligand>
        <name>NADP(+)</name>
        <dbReference type="ChEBI" id="CHEBI:58349"/>
    </ligand>
</feature>
<dbReference type="PRINTS" id="PR00081">
    <property type="entry name" value="GDHRDH"/>
</dbReference>
<comment type="subunit">
    <text evidence="9">Homotetramer.</text>
</comment>
<feature type="domain" description="Ketoreductase" evidence="10">
    <location>
        <begin position="6"/>
        <end position="184"/>
    </location>
</feature>
<keyword evidence="5 9" id="KW-0560">Oxidoreductase</keyword>
<organism evidence="11 12">
    <name type="scientific">Hydrogenispora ethanolica</name>
    <dbReference type="NCBI Taxonomy" id="1082276"/>
    <lineage>
        <taxon>Bacteria</taxon>
        <taxon>Bacillati</taxon>
        <taxon>Bacillota</taxon>
        <taxon>Hydrogenispora</taxon>
    </lineage>
</organism>
<protein>
    <recommendedName>
        <fullName evidence="3 9">3-oxoacyl-[acyl-carrier-protein] reductase</fullName>
        <ecNumber evidence="3 9">1.1.1.100</ecNumber>
    </recommendedName>
</protein>
<dbReference type="PROSITE" id="PS00061">
    <property type="entry name" value="ADH_SHORT"/>
    <property type="match status" value="1"/>
</dbReference>
<dbReference type="Proteomes" id="UP000295008">
    <property type="component" value="Unassembled WGS sequence"/>
</dbReference>
<reference evidence="11 12" key="1">
    <citation type="submission" date="2019-03" db="EMBL/GenBank/DDBJ databases">
        <title>Genomic Encyclopedia of Type Strains, Phase IV (KMG-IV): sequencing the most valuable type-strain genomes for metagenomic binning, comparative biology and taxonomic classification.</title>
        <authorList>
            <person name="Goeker M."/>
        </authorList>
    </citation>
    <scope>NUCLEOTIDE SEQUENCE [LARGE SCALE GENOMIC DNA]</scope>
    <source>
        <strain evidence="11 12">LX-B</strain>
    </source>
</reference>
<feature type="binding site" evidence="8">
    <location>
        <begin position="61"/>
        <end position="62"/>
    </location>
    <ligand>
        <name>NADP(+)</name>
        <dbReference type="ChEBI" id="CHEBI:58349"/>
    </ligand>
</feature>
<dbReference type="AlphaFoldDB" id="A0A4R1QZ91"/>
<evidence type="ECO:0000256" key="7">
    <source>
        <dbReference type="PIRSR" id="PIRSR611284-1"/>
    </source>
</evidence>
<dbReference type="NCBIfam" id="NF005559">
    <property type="entry name" value="PRK07231.1"/>
    <property type="match status" value="1"/>
</dbReference>
<feature type="binding site" evidence="8">
    <location>
        <position position="88"/>
    </location>
    <ligand>
        <name>NADP(+)</name>
        <dbReference type="ChEBI" id="CHEBI:58349"/>
    </ligand>
</feature>
<sequence>MRLAREVAIVTGAARGIGKSIALALVREGAIVVISDINEEIHQVAEEINRSGGQAVAVVGNVTKMADCETLVDTAVKQFGKIDILVNNAGITKDNLLLRMSEEDWDAVLTINLKGTFLCTKAAIKPMMKQRSGKIINIASVIGQMGNPGQANYAASKGGVIAFTKTMAKELGSRNIRVNAIAPGFIESKMTEVLSEEAKANLTRLIPLGTLGKPDYVAEAVVFLASPAACYTTGQVLNVDGGMVM</sequence>
<dbReference type="Pfam" id="PF13561">
    <property type="entry name" value="adh_short_C2"/>
    <property type="match status" value="1"/>
</dbReference>
<comment type="caution">
    <text evidence="11">The sequence shown here is derived from an EMBL/GenBank/DDBJ whole genome shotgun (WGS) entry which is preliminary data.</text>
</comment>
<dbReference type="GO" id="GO:0004316">
    <property type="term" value="F:3-oxoacyl-[acyl-carrier-protein] reductase (NADPH) activity"/>
    <property type="evidence" value="ECO:0007669"/>
    <property type="project" value="UniProtKB-UniRule"/>
</dbReference>
<name>A0A4R1QZ91_HYDET</name>
<dbReference type="InterPro" id="IPR011284">
    <property type="entry name" value="3oxo_ACP_reduc"/>
</dbReference>
<keyword evidence="9" id="KW-0275">Fatty acid biosynthesis</keyword>
<evidence type="ECO:0000256" key="4">
    <source>
        <dbReference type="ARBA" id="ARBA00022857"/>
    </source>
</evidence>
<dbReference type="SMART" id="SM00822">
    <property type="entry name" value="PKS_KR"/>
    <property type="match status" value="1"/>
</dbReference>
<evidence type="ECO:0000313" key="12">
    <source>
        <dbReference type="Proteomes" id="UP000295008"/>
    </source>
</evidence>
<dbReference type="InterPro" id="IPR002347">
    <property type="entry name" value="SDR_fam"/>
</dbReference>
<keyword evidence="12" id="KW-1185">Reference proteome</keyword>
<evidence type="ECO:0000256" key="5">
    <source>
        <dbReference type="ARBA" id="ARBA00023002"/>
    </source>
</evidence>
<dbReference type="RefSeq" id="WP_132016929.1">
    <property type="nucleotide sequence ID" value="NZ_SLUN01000043.1"/>
</dbReference>
<dbReference type="EC" id="1.1.1.100" evidence="3 9"/>
<evidence type="ECO:0000313" key="11">
    <source>
        <dbReference type="EMBL" id="TCL58300.1"/>
    </source>
</evidence>
<dbReference type="InterPro" id="IPR036291">
    <property type="entry name" value="NAD(P)-bd_dom_sf"/>
</dbReference>
<dbReference type="GO" id="GO:0051287">
    <property type="term" value="F:NAD binding"/>
    <property type="evidence" value="ECO:0007669"/>
    <property type="project" value="UniProtKB-UniRule"/>
</dbReference>
<dbReference type="EMBL" id="SLUN01000043">
    <property type="protein sequence ID" value="TCL58300.1"/>
    <property type="molecule type" value="Genomic_DNA"/>
</dbReference>
<comment type="catalytic activity">
    <reaction evidence="6 9">
        <text>a (3R)-hydroxyacyl-[ACP] + NADP(+) = a 3-oxoacyl-[ACP] + NADPH + H(+)</text>
        <dbReference type="Rhea" id="RHEA:17397"/>
        <dbReference type="Rhea" id="RHEA-COMP:9916"/>
        <dbReference type="Rhea" id="RHEA-COMP:9945"/>
        <dbReference type="ChEBI" id="CHEBI:15378"/>
        <dbReference type="ChEBI" id="CHEBI:57783"/>
        <dbReference type="ChEBI" id="CHEBI:58349"/>
        <dbReference type="ChEBI" id="CHEBI:78776"/>
        <dbReference type="ChEBI" id="CHEBI:78827"/>
        <dbReference type="EC" id="1.1.1.100"/>
    </reaction>
</comment>
<accession>A0A4R1QZ91</accession>
<comment type="similarity">
    <text evidence="2 9">Belongs to the short-chain dehydrogenases/reductases (SDR) family.</text>
</comment>